<dbReference type="AlphaFoldDB" id="A0A2W2BI03"/>
<evidence type="ECO:0000259" key="2">
    <source>
        <dbReference type="Pfam" id="PF18962"/>
    </source>
</evidence>
<name>A0A2W2BI03_9BACT</name>
<dbReference type="InterPro" id="IPR013783">
    <property type="entry name" value="Ig-like_fold"/>
</dbReference>
<keyword evidence="1" id="KW-0732">Signal</keyword>
<keyword evidence="4" id="KW-1185">Reference proteome</keyword>
<dbReference type="Pfam" id="PF18962">
    <property type="entry name" value="Por_Secre_tail"/>
    <property type="match status" value="1"/>
</dbReference>
<dbReference type="NCBIfam" id="TIGR04183">
    <property type="entry name" value="Por_Secre_tail"/>
    <property type="match status" value="1"/>
</dbReference>
<organism evidence="3 4">
    <name type="scientific">Taibaiella soli</name>
    <dbReference type="NCBI Taxonomy" id="1649169"/>
    <lineage>
        <taxon>Bacteria</taxon>
        <taxon>Pseudomonadati</taxon>
        <taxon>Bacteroidota</taxon>
        <taxon>Chitinophagia</taxon>
        <taxon>Chitinophagales</taxon>
        <taxon>Chitinophagaceae</taxon>
        <taxon>Taibaiella</taxon>
    </lineage>
</organism>
<evidence type="ECO:0000313" key="4">
    <source>
        <dbReference type="Proteomes" id="UP000248745"/>
    </source>
</evidence>
<evidence type="ECO:0000313" key="3">
    <source>
        <dbReference type="EMBL" id="PZF73136.1"/>
    </source>
</evidence>
<feature type="domain" description="Secretion system C-terminal sorting" evidence="2">
    <location>
        <begin position="588"/>
        <end position="664"/>
    </location>
</feature>
<evidence type="ECO:0000256" key="1">
    <source>
        <dbReference type="SAM" id="SignalP"/>
    </source>
</evidence>
<dbReference type="Proteomes" id="UP000248745">
    <property type="component" value="Unassembled WGS sequence"/>
</dbReference>
<dbReference type="Gene3D" id="2.60.40.10">
    <property type="entry name" value="Immunoglobulins"/>
    <property type="match status" value="1"/>
</dbReference>
<dbReference type="RefSeq" id="WP_110998713.1">
    <property type="nucleotide sequence ID" value="NZ_QKTW01000015.1"/>
</dbReference>
<dbReference type="InterPro" id="IPR026444">
    <property type="entry name" value="Secre_tail"/>
</dbReference>
<dbReference type="OrthoDB" id="6278496at2"/>
<comment type="caution">
    <text evidence="3">The sequence shown here is derived from an EMBL/GenBank/DDBJ whole genome shotgun (WGS) entry which is preliminary data.</text>
</comment>
<proteinExistence type="predicted"/>
<sequence>MKKVLFSIASLALASSVFAQSPRMQLLEEFTGETCGPCAATNPGLNALLNANKSKIIAVKFQVPIPTTPNAQSLYGQAQAYIMPRAAFYNVPFAPYARRDGIEIAAPSVGSYGHPAYVTQAMIDQHAVSDAPFTMTMTHALNPTQDSITVTTVINCTGPVSAVNNQLHLRLALIEKEIHLAQQTGTNGEKDFYNTMRKMMGGNDGPTIQQTWTVGQTQTYVVKEAIPSYIYNKHELAVVGYIQNDGDTTGSHTSGAVAGSQTAVSIKQAAISNPADYASIIDISGGSSAAVQCTPSINNVVITLQNSGNNTLTSATIKYYWDNPATAVSIPWTGSLAPNATTTISIPAYTATTTGTHALYAFVSQSNAYTYPTTQLANSELNAGGYIVLAPGAATPFVQNFQTVPLGTLPAAWTGIGWQSYYATTDTTTRAMVFPFSIASSVGSVYPVYMGSFDLSSMTTSGAAFDFDRAYTTFTQGTTTFSDTIGVQLSSDCGTTWTTTWWKGGDDLKTAPQANGANNQAFIPSSTSQYVHDGFNIPSAFLGQNSVLVRFLAKTGYGDNGYIDNINLHSGVTTNVPTVNNSISGISIYPNPATDVATAKITLAAASHVSIQLVDIAGRVIANIADQNMTTGEHTVTINTANVAAGLYNVKFVTDNGTTTERLSVIK</sequence>
<reference evidence="3 4" key="1">
    <citation type="submission" date="2018-06" db="EMBL/GenBank/DDBJ databases">
        <title>Mucibacter soli gen. nov., sp. nov., a new member of the family Chitinophagaceae producing mucin.</title>
        <authorList>
            <person name="Kim M.-K."/>
            <person name="Park S."/>
            <person name="Kim T.-S."/>
            <person name="Joung Y."/>
            <person name="Han J.-H."/>
            <person name="Kim S.B."/>
        </authorList>
    </citation>
    <scope>NUCLEOTIDE SEQUENCE [LARGE SCALE GENOMIC DNA]</scope>
    <source>
        <strain evidence="3 4">R1-15</strain>
    </source>
</reference>
<accession>A0A2W2BI03</accession>
<dbReference type="EMBL" id="QKTW01000015">
    <property type="protein sequence ID" value="PZF73136.1"/>
    <property type="molecule type" value="Genomic_DNA"/>
</dbReference>
<protein>
    <recommendedName>
        <fullName evidence="2">Secretion system C-terminal sorting domain-containing protein</fullName>
    </recommendedName>
</protein>
<feature type="chain" id="PRO_5015862307" description="Secretion system C-terminal sorting domain-containing protein" evidence="1">
    <location>
        <begin position="20"/>
        <end position="667"/>
    </location>
</feature>
<feature type="signal peptide" evidence="1">
    <location>
        <begin position="1"/>
        <end position="19"/>
    </location>
</feature>
<gene>
    <name evidence="3" type="ORF">DN068_09700</name>
</gene>